<dbReference type="GO" id="GO:0005737">
    <property type="term" value="C:cytoplasm"/>
    <property type="evidence" value="ECO:0007669"/>
    <property type="project" value="UniProtKB-SubCell"/>
</dbReference>
<dbReference type="GO" id="GO:0008982">
    <property type="term" value="F:protein-N(PI)-phosphohistidine-sugar phosphotransferase activity"/>
    <property type="evidence" value="ECO:0007669"/>
    <property type="project" value="InterPro"/>
</dbReference>
<evidence type="ECO:0000256" key="4">
    <source>
        <dbReference type="ARBA" id="ARBA00022597"/>
    </source>
</evidence>
<name>A0A347ZWF0_9CHLR</name>
<dbReference type="RefSeq" id="WP_116226043.1">
    <property type="nucleotide sequence ID" value="NZ_AP018437.1"/>
</dbReference>
<dbReference type="GO" id="GO:0009401">
    <property type="term" value="P:phosphoenolpyruvate-dependent sugar phosphotransferase system"/>
    <property type="evidence" value="ECO:0007669"/>
    <property type="project" value="UniProtKB-KW"/>
</dbReference>
<proteinExistence type="predicted"/>
<dbReference type="Proteomes" id="UP000256388">
    <property type="component" value="Unassembled WGS sequence"/>
</dbReference>
<keyword evidence="7" id="KW-0418">Kinase</keyword>
<gene>
    <name evidence="9" type="ORF">DFR64_2774</name>
</gene>
<evidence type="ECO:0000256" key="2">
    <source>
        <dbReference type="ARBA" id="ARBA00022448"/>
    </source>
</evidence>
<organism evidence="9 10">
    <name type="scientific">Pelolinea submarina</name>
    <dbReference type="NCBI Taxonomy" id="913107"/>
    <lineage>
        <taxon>Bacteria</taxon>
        <taxon>Bacillati</taxon>
        <taxon>Chloroflexota</taxon>
        <taxon>Anaerolineae</taxon>
        <taxon>Anaerolineales</taxon>
        <taxon>Anaerolineaceae</taxon>
        <taxon>Pelolinea</taxon>
    </lineage>
</organism>
<evidence type="ECO:0000313" key="10">
    <source>
        <dbReference type="Proteomes" id="UP000256388"/>
    </source>
</evidence>
<dbReference type="GO" id="GO:0016301">
    <property type="term" value="F:kinase activity"/>
    <property type="evidence" value="ECO:0007669"/>
    <property type="project" value="UniProtKB-KW"/>
</dbReference>
<evidence type="ECO:0000256" key="1">
    <source>
        <dbReference type="ARBA" id="ARBA00004496"/>
    </source>
</evidence>
<feature type="domain" description="PTS EIIB type-4" evidence="8">
    <location>
        <begin position="1"/>
        <end position="164"/>
    </location>
</feature>
<keyword evidence="6" id="KW-0598">Phosphotransferase system</keyword>
<evidence type="ECO:0000256" key="7">
    <source>
        <dbReference type="ARBA" id="ARBA00022777"/>
    </source>
</evidence>
<dbReference type="AlphaFoldDB" id="A0A347ZWF0"/>
<evidence type="ECO:0000256" key="5">
    <source>
        <dbReference type="ARBA" id="ARBA00022679"/>
    </source>
</evidence>
<dbReference type="Pfam" id="PF03830">
    <property type="entry name" value="PTSIIB_sorb"/>
    <property type="match status" value="1"/>
</dbReference>
<keyword evidence="10" id="KW-1185">Reference proteome</keyword>
<dbReference type="PROSITE" id="PS51101">
    <property type="entry name" value="PTS_EIIB_TYPE_4"/>
    <property type="match status" value="1"/>
</dbReference>
<dbReference type="OrthoDB" id="9788818at2"/>
<dbReference type="SUPFAM" id="SSF52728">
    <property type="entry name" value="PTS IIb component"/>
    <property type="match status" value="1"/>
</dbReference>
<keyword evidence="4" id="KW-0762">Sugar transport</keyword>
<protein>
    <submittedName>
        <fullName evidence="9">PTS system mannose-specific IIB component</fullName>
    </submittedName>
</protein>
<keyword evidence="5" id="KW-0808">Transferase</keyword>
<keyword evidence="2" id="KW-0813">Transport</keyword>
<dbReference type="EMBL" id="QUMS01000005">
    <property type="protein sequence ID" value="REG05374.1"/>
    <property type="molecule type" value="Genomic_DNA"/>
</dbReference>
<evidence type="ECO:0000256" key="3">
    <source>
        <dbReference type="ARBA" id="ARBA00022490"/>
    </source>
</evidence>
<evidence type="ECO:0000259" key="8">
    <source>
        <dbReference type="PROSITE" id="PS51101"/>
    </source>
</evidence>
<evidence type="ECO:0000313" key="9">
    <source>
        <dbReference type="EMBL" id="REG05374.1"/>
    </source>
</evidence>
<comment type="caution">
    <text evidence="9">The sequence shown here is derived from an EMBL/GenBank/DDBJ whole genome shotgun (WGS) entry which is preliminary data.</text>
</comment>
<sequence length="166" mass="19127">MTIQLMRVDDRMVHGQITTAWAHTADIDHIVVANDQAANNEMQSKILKMATPPGMTIDILTKEDAFQNISSGNWDKDVILFITRNSVDMLEMVEKGLKTDFINIGNIRKSAGMVEINREVWATPEEVQAWYKLNDMNIKLEIQWTPIERKINFNNVLESKRKKLLK</sequence>
<dbReference type="InterPro" id="IPR004720">
    <property type="entry name" value="PTS_IIB_sorbose-sp"/>
</dbReference>
<keyword evidence="3" id="KW-0963">Cytoplasm</keyword>
<dbReference type="InterPro" id="IPR036667">
    <property type="entry name" value="PTS_IIB_sorbose-sp_sf"/>
</dbReference>
<reference evidence="9 10" key="1">
    <citation type="submission" date="2018-08" db="EMBL/GenBank/DDBJ databases">
        <title>Genomic Encyclopedia of Type Strains, Phase IV (KMG-IV): sequencing the most valuable type-strain genomes for metagenomic binning, comparative biology and taxonomic classification.</title>
        <authorList>
            <person name="Goeker M."/>
        </authorList>
    </citation>
    <scope>NUCLEOTIDE SEQUENCE [LARGE SCALE GENOMIC DNA]</scope>
    <source>
        <strain evidence="9 10">DSM 23923</strain>
    </source>
</reference>
<accession>A0A347ZWF0</accession>
<dbReference type="Gene3D" id="3.40.35.10">
    <property type="entry name" value="Phosphotransferase system, sorbose subfamily IIB component"/>
    <property type="match status" value="1"/>
</dbReference>
<evidence type="ECO:0000256" key="6">
    <source>
        <dbReference type="ARBA" id="ARBA00022683"/>
    </source>
</evidence>
<comment type="subcellular location">
    <subcellularLocation>
        <location evidence="1">Cytoplasm</location>
    </subcellularLocation>
</comment>